<comment type="caution">
    <text evidence="2">The sequence shown here is derived from an EMBL/GenBank/DDBJ whole genome shotgun (WGS) entry which is preliminary data.</text>
</comment>
<protein>
    <recommendedName>
        <fullName evidence="4">DUF309 domain-containing protein</fullName>
    </recommendedName>
</protein>
<evidence type="ECO:0000256" key="1">
    <source>
        <dbReference type="SAM" id="MobiDB-lite"/>
    </source>
</evidence>
<keyword evidence="3" id="KW-1185">Reference proteome</keyword>
<accession>A0ABP9V4L5</accession>
<evidence type="ECO:0000313" key="2">
    <source>
        <dbReference type="EMBL" id="GAA5497613.1"/>
    </source>
</evidence>
<evidence type="ECO:0008006" key="4">
    <source>
        <dbReference type="Google" id="ProtNLM"/>
    </source>
</evidence>
<dbReference type="EMBL" id="BAABRL010000019">
    <property type="protein sequence ID" value="GAA5497613.1"/>
    <property type="molecule type" value="Genomic_DNA"/>
</dbReference>
<reference evidence="2 3" key="1">
    <citation type="submission" date="2024-02" db="EMBL/GenBank/DDBJ databases">
        <title>Rubritalea halochordaticola NBRC 107102.</title>
        <authorList>
            <person name="Ichikawa N."/>
            <person name="Katano-Makiyama Y."/>
            <person name="Hidaka K."/>
        </authorList>
    </citation>
    <scope>NUCLEOTIDE SEQUENCE [LARGE SCALE GENOMIC DNA]</scope>
    <source>
        <strain evidence="2 3">NBRC 107102</strain>
    </source>
</reference>
<dbReference type="RefSeq" id="WP_346190089.1">
    <property type="nucleotide sequence ID" value="NZ_BAABRL010000019.1"/>
</dbReference>
<feature type="compositionally biased region" description="Basic and acidic residues" evidence="1">
    <location>
        <begin position="1"/>
        <end position="10"/>
    </location>
</feature>
<organism evidence="2 3">
    <name type="scientific">Rubritalea halochordaticola</name>
    <dbReference type="NCBI Taxonomy" id="714537"/>
    <lineage>
        <taxon>Bacteria</taxon>
        <taxon>Pseudomonadati</taxon>
        <taxon>Verrucomicrobiota</taxon>
        <taxon>Verrucomicrobiia</taxon>
        <taxon>Verrucomicrobiales</taxon>
        <taxon>Rubritaleaceae</taxon>
        <taxon>Rubritalea</taxon>
    </lineage>
</organism>
<proteinExistence type="predicted"/>
<sequence>MSKDPHEKFPSPRRTAPLPTEKDFDPCGGNLDSQCAWQNFGGLSLEQAYELFLTHSAYYQEDFMFMGVKAFDYYFPVIDRYMREVTGDEEGDDCELSILGCGVAAQLEYSGSGISDRLLGEIERISEYVQSHLGQYSPAAKDQRRIAREWKRVDKQIAAHKSKG</sequence>
<evidence type="ECO:0000313" key="3">
    <source>
        <dbReference type="Proteomes" id="UP001424741"/>
    </source>
</evidence>
<dbReference type="Proteomes" id="UP001424741">
    <property type="component" value="Unassembled WGS sequence"/>
</dbReference>
<feature type="region of interest" description="Disordered" evidence="1">
    <location>
        <begin position="1"/>
        <end position="23"/>
    </location>
</feature>
<name>A0ABP9V4L5_9BACT</name>
<gene>
    <name evidence="2" type="ORF">Rhal01_03809</name>
</gene>